<sequence length="455" mass="54271">MSLKEFEFIDESIDMLQSMTPTLELISDELRKNFEYILQDKNQEYINISARVKSETSLQEKIIRNRYLKKYNEATNLIHNLSDLIGIRIECRFIEDENKIYRVLRRYFNKTDDKVYYYNKNNKDIKLKLNEKQPMKQKNGFEIYRIDGCIDYMDKQIKFELQIKSLVNIFWSEIEHKIIYKNNTYLIGDNFLKDMMSSIKNNLTMIDNQLLSLYKNFQTGKTSNEDERTKALQKFLAKITYDTFSAKMKESIGFVVDFKKPCETIISYSFNKKQKSQDAFGDLMIEELGRLNHIAKKDIDFTKPIVFEEEVIFKDVFCKRLGKYIESKLNAEFAWNLFFRILFEIEPYNNKQDFENFVLFIKDIVLSKDNKSIIVSKFGTKSKTIVRDIYESIANGFTNVDSVEILYDYNLEKINSLTTEFVTYISREINSYEEYLQSKDEIKNELEKKVIQIFE</sequence>
<gene>
    <name evidence="3" type="ORF">SAMN04515677_102314</name>
</gene>
<dbReference type="SMART" id="SM00954">
    <property type="entry name" value="RelA_SpoT"/>
    <property type="match status" value="1"/>
</dbReference>
<dbReference type="PANTHER" id="PTHR41773">
    <property type="entry name" value="GTP PYROPHOSPHATASE-RELATED"/>
    <property type="match status" value="1"/>
</dbReference>
<comment type="pathway">
    <text evidence="1">Purine metabolism; ppGpp biosynthesis; ppGpp from GTP: step 1/2.</text>
</comment>
<name>A0A1G9KYU0_9FIRM</name>
<dbReference type="GO" id="GO:0015970">
    <property type="term" value="P:guanosine tetraphosphate biosynthetic process"/>
    <property type="evidence" value="ECO:0007669"/>
    <property type="project" value="UniProtKB-UniPathway"/>
</dbReference>
<keyword evidence="4" id="KW-1185">Reference proteome</keyword>
<dbReference type="SUPFAM" id="SSF81301">
    <property type="entry name" value="Nucleotidyltransferase"/>
    <property type="match status" value="1"/>
</dbReference>
<evidence type="ECO:0000256" key="1">
    <source>
        <dbReference type="ARBA" id="ARBA00004976"/>
    </source>
</evidence>
<feature type="domain" description="RelA/SpoT" evidence="2">
    <location>
        <begin position="50"/>
        <end position="186"/>
    </location>
</feature>
<evidence type="ECO:0000259" key="2">
    <source>
        <dbReference type="SMART" id="SM00954"/>
    </source>
</evidence>
<dbReference type="RefSeq" id="WP_092724329.1">
    <property type="nucleotide sequence ID" value="NZ_FNGW01000002.1"/>
</dbReference>
<dbReference type="Gene3D" id="3.30.460.10">
    <property type="entry name" value="Beta Polymerase, domain 2"/>
    <property type="match status" value="1"/>
</dbReference>
<dbReference type="AlphaFoldDB" id="A0A1G9KYU0"/>
<dbReference type="STRING" id="1121325.SAMN04515677_102314"/>
<reference evidence="3 4" key="1">
    <citation type="submission" date="2016-10" db="EMBL/GenBank/DDBJ databases">
        <authorList>
            <person name="de Groot N.N."/>
        </authorList>
    </citation>
    <scope>NUCLEOTIDE SEQUENCE [LARGE SCALE GENOMIC DNA]</scope>
    <source>
        <strain evidence="3 4">DSM 797</strain>
    </source>
</reference>
<evidence type="ECO:0000313" key="3">
    <source>
        <dbReference type="EMBL" id="SDL54842.1"/>
    </source>
</evidence>
<organism evidence="3 4">
    <name type="scientific">Romboutsia lituseburensis DSM 797</name>
    <dbReference type="NCBI Taxonomy" id="1121325"/>
    <lineage>
        <taxon>Bacteria</taxon>
        <taxon>Bacillati</taxon>
        <taxon>Bacillota</taxon>
        <taxon>Clostridia</taxon>
        <taxon>Peptostreptococcales</taxon>
        <taxon>Peptostreptococcaceae</taxon>
        <taxon>Romboutsia</taxon>
    </lineage>
</organism>
<proteinExistence type="predicted"/>
<dbReference type="InterPro" id="IPR043519">
    <property type="entry name" value="NT_sf"/>
</dbReference>
<dbReference type="Pfam" id="PF04607">
    <property type="entry name" value="RelA_SpoT"/>
    <property type="match status" value="1"/>
</dbReference>
<dbReference type="InterPro" id="IPR007685">
    <property type="entry name" value="RelA_SpoT"/>
</dbReference>
<dbReference type="Proteomes" id="UP000199068">
    <property type="component" value="Unassembled WGS sequence"/>
</dbReference>
<dbReference type="PANTHER" id="PTHR41773:SF1">
    <property type="entry name" value="RELA_SPOT DOMAIN-CONTAINING PROTEIN"/>
    <property type="match status" value="1"/>
</dbReference>
<dbReference type="UniPathway" id="UPA00908">
    <property type="reaction ID" value="UER00884"/>
</dbReference>
<evidence type="ECO:0000313" key="4">
    <source>
        <dbReference type="Proteomes" id="UP000199068"/>
    </source>
</evidence>
<dbReference type="EMBL" id="FNGW01000002">
    <property type="protein sequence ID" value="SDL54842.1"/>
    <property type="molecule type" value="Genomic_DNA"/>
</dbReference>
<protein>
    <submittedName>
        <fullName evidence="3">PpGpp synthetase catalytic domain-containing protein (RelA/SpoT-type nucleotidyltranferase)</fullName>
    </submittedName>
</protein>
<accession>A0A1G9KYU0</accession>